<feature type="non-terminal residue" evidence="1">
    <location>
        <position position="380"/>
    </location>
</feature>
<dbReference type="EMBL" id="CAJVPI010003370">
    <property type="protein sequence ID" value="CAG8657671.1"/>
    <property type="molecule type" value="Genomic_DNA"/>
</dbReference>
<name>A0A9N9H900_9GLOM</name>
<comment type="caution">
    <text evidence="1">The sequence shown here is derived from an EMBL/GenBank/DDBJ whole genome shotgun (WGS) entry which is preliminary data.</text>
</comment>
<accession>A0A9N9H900</accession>
<dbReference type="AlphaFoldDB" id="A0A9N9H900"/>
<evidence type="ECO:0000313" key="1">
    <source>
        <dbReference type="EMBL" id="CAG8657671.1"/>
    </source>
</evidence>
<organism evidence="1 2">
    <name type="scientific">Paraglomus brasilianum</name>
    <dbReference type="NCBI Taxonomy" id="144538"/>
    <lineage>
        <taxon>Eukaryota</taxon>
        <taxon>Fungi</taxon>
        <taxon>Fungi incertae sedis</taxon>
        <taxon>Mucoromycota</taxon>
        <taxon>Glomeromycotina</taxon>
        <taxon>Glomeromycetes</taxon>
        <taxon>Paraglomerales</taxon>
        <taxon>Paraglomeraceae</taxon>
        <taxon>Paraglomus</taxon>
    </lineage>
</organism>
<feature type="non-terminal residue" evidence="1">
    <location>
        <position position="1"/>
    </location>
</feature>
<gene>
    <name evidence="1" type="ORF">PBRASI_LOCUS10608</name>
</gene>
<evidence type="ECO:0000313" key="2">
    <source>
        <dbReference type="Proteomes" id="UP000789739"/>
    </source>
</evidence>
<reference evidence="1" key="1">
    <citation type="submission" date="2021-06" db="EMBL/GenBank/DDBJ databases">
        <authorList>
            <person name="Kallberg Y."/>
            <person name="Tangrot J."/>
            <person name="Rosling A."/>
        </authorList>
    </citation>
    <scope>NUCLEOTIDE SEQUENCE</scope>
    <source>
        <strain evidence="1">BR232B</strain>
    </source>
</reference>
<dbReference type="Proteomes" id="UP000789739">
    <property type="component" value="Unassembled WGS sequence"/>
</dbReference>
<dbReference type="OrthoDB" id="73465at2759"/>
<keyword evidence="2" id="KW-1185">Reference proteome</keyword>
<protein>
    <submittedName>
        <fullName evidence="1">6001_t:CDS:1</fullName>
    </submittedName>
</protein>
<sequence>IVFLTSPSESYECFDPKSPFKTSNLKECSSESDAYSKLFYGSQFRNWNYTNTNATNSNAFELSFTCDPTMDAQTCQKAQDSFVTAGALLSKIFKFTQKITVAAEFVDLCATVGGCSSSFTIIGAAGPSRFFSMTGEDGAIRLYTQALTKLANPTGPVPFDTHDIIASFNSKLAPHFFFPGDKNIQLDQIDFVSVIAHEFLHGLGFYSSWAPALLPASDVVIPFVITDGSKLRMRETIFDQFVIKTADGKKLTNYAAAFSKAIDGQTYTTDAALVTSIEKVATDISLTTTTDYVTPKAIGFLPKGRTNIKDAVLLETSLKPYSMGSTGSHVDDATYARSQDWLMTYVATPGKTYQQMDKDSGAAPDAIVGPGIKAIMESIG</sequence>
<proteinExistence type="predicted"/>